<feature type="transmembrane region" description="Helical" evidence="9">
    <location>
        <begin position="99"/>
        <end position="119"/>
    </location>
</feature>
<evidence type="ECO:0000256" key="9">
    <source>
        <dbReference type="SAM" id="Phobius"/>
    </source>
</evidence>
<sequence length="186" mass="19987">MIDTILNYLGNSSAITIFVLVLLSAYLVAVFWIFIYRLISINALLTNEKKSLESLTSRNTAVNPLSSLYKCSNGSSSKHILHACEISIIKDASVGISSLSIISSTSPFVGLFGTVVGILESFAKFSSHSKVGFSVIAPAISEALVATAAGIFVAIFAYTFHQILVRKVYELNTYIKAQAEILVAKG</sequence>
<name>A0AAX2AJR7_9BACT</name>
<keyword evidence="7 9" id="KW-0472">Membrane</keyword>
<dbReference type="EMBL" id="NXID01000013">
    <property type="protein sequence ID" value="RXK16213.1"/>
    <property type="molecule type" value="Genomic_DNA"/>
</dbReference>
<evidence type="ECO:0000256" key="2">
    <source>
        <dbReference type="ARBA" id="ARBA00022448"/>
    </source>
</evidence>
<evidence type="ECO:0000256" key="1">
    <source>
        <dbReference type="ARBA" id="ARBA00004429"/>
    </source>
</evidence>
<dbReference type="Pfam" id="PF01618">
    <property type="entry name" value="MotA_ExbB"/>
    <property type="match status" value="1"/>
</dbReference>
<evidence type="ECO:0000256" key="3">
    <source>
        <dbReference type="ARBA" id="ARBA00022475"/>
    </source>
</evidence>
<protein>
    <submittedName>
        <fullName evidence="11">Biopolymer transporter</fullName>
    </submittedName>
</protein>
<feature type="domain" description="MotA/TolQ/ExbB proton channel" evidence="10">
    <location>
        <begin position="73"/>
        <end position="174"/>
    </location>
</feature>
<evidence type="ECO:0000256" key="8">
    <source>
        <dbReference type="RuleBase" id="RU004057"/>
    </source>
</evidence>
<feature type="transmembrane region" description="Helical" evidence="9">
    <location>
        <begin position="131"/>
        <end position="158"/>
    </location>
</feature>
<gene>
    <name evidence="11" type="ORF">CP985_05005</name>
</gene>
<dbReference type="PANTHER" id="PTHR30625:SF15">
    <property type="entry name" value="BIOPOLYMER TRANSPORT PROTEIN EXBB"/>
    <property type="match status" value="1"/>
</dbReference>
<dbReference type="PANTHER" id="PTHR30625">
    <property type="entry name" value="PROTEIN TOLQ"/>
    <property type="match status" value="1"/>
</dbReference>
<dbReference type="GO" id="GO:0005886">
    <property type="term" value="C:plasma membrane"/>
    <property type="evidence" value="ECO:0007669"/>
    <property type="project" value="UniProtKB-SubCell"/>
</dbReference>
<dbReference type="RefSeq" id="WP_114842431.1">
    <property type="nucleotide sequence ID" value="NZ_CP031219.1"/>
</dbReference>
<accession>A0AAX2AJR7</accession>
<reference evidence="11 12" key="1">
    <citation type="submission" date="2017-09" db="EMBL/GenBank/DDBJ databases">
        <title>Genomics of the genus Arcobacter.</title>
        <authorList>
            <person name="Perez-Cataluna A."/>
            <person name="Figueras M.J."/>
            <person name="Salas-Masso N."/>
        </authorList>
    </citation>
    <scope>NUCLEOTIDE SEQUENCE [LARGE SCALE GENOMIC DNA]</scope>
    <source>
        <strain evidence="11 12">CECT 7386</strain>
    </source>
</reference>
<evidence type="ECO:0000256" key="4">
    <source>
        <dbReference type="ARBA" id="ARBA00022692"/>
    </source>
</evidence>
<dbReference type="InterPro" id="IPR002898">
    <property type="entry name" value="MotA_ExbB_proton_chnl"/>
</dbReference>
<keyword evidence="5 8" id="KW-0653">Protein transport</keyword>
<keyword evidence="4 9" id="KW-0812">Transmembrane</keyword>
<dbReference type="GO" id="GO:0017038">
    <property type="term" value="P:protein import"/>
    <property type="evidence" value="ECO:0007669"/>
    <property type="project" value="TreeGrafter"/>
</dbReference>
<dbReference type="InterPro" id="IPR050790">
    <property type="entry name" value="ExbB/TolQ_transport"/>
</dbReference>
<keyword evidence="2 8" id="KW-0813">Transport</keyword>
<dbReference type="AlphaFoldDB" id="A0AAX2AJR7"/>
<evidence type="ECO:0000313" key="11">
    <source>
        <dbReference type="EMBL" id="RXK16213.1"/>
    </source>
</evidence>
<organism evidence="11 12">
    <name type="scientific">Malaciobacter mytili LMG 24559</name>
    <dbReference type="NCBI Taxonomy" id="1032238"/>
    <lineage>
        <taxon>Bacteria</taxon>
        <taxon>Pseudomonadati</taxon>
        <taxon>Campylobacterota</taxon>
        <taxon>Epsilonproteobacteria</taxon>
        <taxon>Campylobacterales</taxon>
        <taxon>Arcobacteraceae</taxon>
        <taxon>Malaciobacter</taxon>
    </lineage>
</organism>
<proteinExistence type="inferred from homology"/>
<evidence type="ECO:0000256" key="5">
    <source>
        <dbReference type="ARBA" id="ARBA00022927"/>
    </source>
</evidence>
<evidence type="ECO:0000256" key="7">
    <source>
        <dbReference type="ARBA" id="ARBA00023136"/>
    </source>
</evidence>
<evidence type="ECO:0000256" key="6">
    <source>
        <dbReference type="ARBA" id="ARBA00022989"/>
    </source>
</evidence>
<dbReference type="KEGG" id="amyt:AMYT_2050"/>
<keyword evidence="12" id="KW-1185">Reference proteome</keyword>
<keyword evidence="6 9" id="KW-1133">Transmembrane helix</keyword>
<feature type="transmembrane region" description="Helical" evidence="9">
    <location>
        <begin position="15"/>
        <end position="39"/>
    </location>
</feature>
<keyword evidence="3" id="KW-1003">Cell membrane</keyword>
<evidence type="ECO:0000313" key="12">
    <source>
        <dbReference type="Proteomes" id="UP000290092"/>
    </source>
</evidence>
<comment type="subcellular location">
    <subcellularLocation>
        <location evidence="1">Cell inner membrane</location>
        <topology evidence="1">Multi-pass membrane protein</topology>
    </subcellularLocation>
    <subcellularLocation>
        <location evidence="8">Membrane</location>
        <topology evidence="8">Multi-pass membrane protein</topology>
    </subcellularLocation>
</comment>
<comment type="caution">
    <text evidence="11">The sequence shown here is derived from an EMBL/GenBank/DDBJ whole genome shotgun (WGS) entry which is preliminary data.</text>
</comment>
<dbReference type="Proteomes" id="UP000290092">
    <property type="component" value="Unassembled WGS sequence"/>
</dbReference>
<evidence type="ECO:0000259" key="10">
    <source>
        <dbReference type="Pfam" id="PF01618"/>
    </source>
</evidence>
<comment type="similarity">
    <text evidence="8">Belongs to the exbB/tolQ family.</text>
</comment>